<dbReference type="AlphaFoldDB" id="A0A164I3Y6"/>
<accession>A0A164I3Y6</accession>
<dbReference type="InterPro" id="IPR036689">
    <property type="entry name" value="ESAT-6-like_sf"/>
</dbReference>
<sequence length="331" mass="35496">MSGEIKVTPDHLRKLASNIEQTAHEVSETHQRINQQLFDLPFQVSGRDAVLNQSQYAGSVLATITTVLKEHSDALRKAADRFEKADQQEVSFGEEAIDVNWFAPLGGDIGDWKDNPTGSLFTLLGTVTEGAAAYKLAALHNKGLRVTPYTNKKGKEMVRFQNRTVLKDKNGLNVIRRTKLPLAEVKQIDDVKRHVLSPKEFLKDSLKLKTNALGYAAVGWDVINDTKENIENKASKTKLAGDIIGDAAIGVGTTAVSAFAGAKAGALVGTFLGGPIGTVAGACIGFGVSIGASIVTDGIKFNKGDWNHDGKQDSIKDRVKSGIGAALDKIF</sequence>
<evidence type="ECO:0000313" key="2">
    <source>
        <dbReference type="Proteomes" id="UP000076501"/>
    </source>
</evidence>
<protein>
    <recommendedName>
        <fullName evidence="3">Type VII secretion protein</fullName>
    </recommendedName>
</protein>
<dbReference type="Pfam" id="PF06013">
    <property type="entry name" value="WXG100"/>
    <property type="match status" value="1"/>
</dbReference>
<dbReference type="InterPro" id="IPR010310">
    <property type="entry name" value="T7SS_ESAT-6-like"/>
</dbReference>
<gene>
    <name evidence="1" type="ORF">B4082_0414</name>
</gene>
<dbReference type="RefSeq" id="WP_063221200.1">
    <property type="nucleotide sequence ID" value="NZ_JBAWLH010000030.1"/>
</dbReference>
<organism evidence="1 2">
    <name type="scientific">Bacillus cereus</name>
    <dbReference type="NCBI Taxonomy" id="1396"/>
    <lineage>
        <taxon>Bacteria</taxon>
        <taxon>Bacillati</taxon>
        <taxon>Bacillota</taxon>
        <taxon>Bacilli</taxon>
        <taxon>Bacillales</taxon>
        <taxon>Bacillaceae</taxon>
        <taxon>Bacillus</taxon>
        <taxon>Bacillus cereus group</taxon>
    </lineage>
</organism>
<dbReference type="SUPFAM" id="SSF140453">
    <property type="entry name" value="EsxAB dimer-like"/>
    <property type="match status" value="1"/>
</dbReference>
<reference evidence="1 2" key="1">
    <citation type="submission" date="2015-09" db="EMBL/GenBank/DDBJ databases">
        <title>Bacillus cereus food isolates.</title>
        <authorList>
            <person name="Boekhorst J."/>
        </authorList>
    </citation>
    <scope>NUCLEOTIDE SEQUENCE [LARGE SCALE GENOMIC DNA]</scope>
    <source>
        <strain evidence="1 2">B4082</strain>
    </source>
</reference>
<name>A0A164I3Y6_BACCE</name>
<comment type="caution">
    <text evidence="1">The sequence shown here is derived from an EMBL/GenBank/DDBJ whole genome shotgun (WGS) entry which is preliminary data.</text>
</comment>
<evidence type="ECO:0000313" key="1">
    <source>
        <dbReference type="EMBL" id="KZD41025.1"/>
    </source>
</evidence>
<dbReference type="Proteomes" id="UP000076501">
    <property type="component" value="Unassembled WGS sequence"/>
</dbReference>
<evidence type="ECO:0008006" key="3">
    <source>
        <dbReference type="Google" id="ProtNLM"/>
    </source>
</evidence>
<dbReference type="EMBL" id="LJKA01000004">
    <property type="protein sequence ID" value="KZD41025.1"/>
    <property type="molecule type" value="Genomic_DNA"/>
</dbReference>
<dbReference type="NCBIfam" id="TIGR03930">
    <property type="entry name" value="WXG100_ESAT6"/>
    <property type="match status" value="1"/>
</dbReference>
<dbReference type="Gene3D" id="1.10.287.1060">
    <property type="entry name" value="ESAT-6-like"/>
    <property type="match status" value="1"/>
</dbReference>
<dbReference type="PATRIC" id="fig|1396.539.peg.4417"/>
<proteinExistence type="predicted"/>